<accession>A0AAV4RNW8</accession>
<comment type="caution">
    <text evidence="1">The sequence shown here is derived from an EMBL/GenBank/DDBJ whole genome shotgun (WGS) entry which is preliminary data.</text>
</comment>
<evidence type="ECO:0000313" key="1">
    <source>
        <dbReference type="EMBL" id="GIY22799.1"/>
    </source>
</evidence>
<name>A0AAV4RNW8_9ARAC</name>
<keyword evidence="2" id="KW-1185">Reference proteome</keyword>
<dbReference type="AlphaFoldDB" id="A0AAV4RNW8"/>
<dbReference type="Proteomes" id="UP001054837">
    <property type="component" value="Unassembled WGS sequence"/>
</dbReference>
<protein>
    <submittedName>
        <fullName evidence="1">Uncharacterized protein</fullName>
    </submittedName>
</protein>
<proteinExistence type="predicted"/>
<evidence type="ECO:0000313" key="2">
    <source>
        <dbReference type="Proteomes" id="UP001054837"/>
    </source>
</evidence>
<dbReference type="EMBL" id="BPLQ01006483">
    <property type="protein sequence ID" value="GIY22799.1"/>
    <property type="molecule type" value="Genomic_DNA"/>
</dbReference>
<feature type="non-terminal residue" evidence="1">
    <location>
        <position position="1"/>
    </location>
</feature>
<gene>
    <name evidence="1" type="ORF">CDAR_275761</name>
</gene>
<reference evidence="1 2" key="1">
    <citation type="submission" date="2021-06" db="EMBL/GenBank/DDBJ databases">
        <title>Caerostris darwini draft genome.</title>
        <authorList>
            <person name="Kono N."/>
            <person name="Arakawa K."/>
        </authorList>
    </citation>
    <scope>NUCLEOTIDE SEQUENCE [LARGE SCALE GENOMIC DNA]</scope>
</reference>
<organism evidence="1 2">
    <name type="scientific">Caerostris darwini</name>
    <dbReference type="NCBI Taxonomy" id="1538125"/>
    <lineage>
        <taxon>Eukaryota</taxon>
        <taxon>Metazoa</taxon>
        <taxon>Ecdysozoa</taxon>
        <taxon>Arthropoda</taxon>
        <taxon>Chelicerata</taxon>
        <taxon>Arachnida</taxon>
        <taxon>Araneae</taxon>
        <taxon>Araneomorphae</taxon>
        <taxon>Entelegynae</taxon>
        <taxon>Araneoidea</taxon>
        <taxon>Araneidae</taxon>
        <taxon>Caerostris</taxon>
    </lineage>
</organism>
<sequence>ATVINKKNRYQNFTVCEHLKFGQYEDFNSFLVRGRALCPHSLQLKTRRRIASIPQDRKVSSSQTQLEL</sequence>